<keyword evidence="3" id="KW-1185">Reference proteome</keyword>
<feature type="compositionally biased region" description="Basic residues" evidence="1">
    <location>
        <begin position="38"/>
        <end position="57"/>
    </location>
</feature>
<proteinExistence type="predicted"/>
<feature type="region of interest" description="Disordered" evidence="1">
    <location>
        <begin position="31"/>
        <end position="71"/>
    </location>
</feature>
<evidence type="ECO:0000313" key="3">
    <source>
        <dbReference type="Proteomes" id="UP000595437"/>
    </source>
</evidence>
<dbReference type="AlphaFoldDB" id="A0A7T8JXK4"/>
<dbReference type="EMBL" id="CP045903">
    <property type="protein sequence ID" value="QQP38967.1"/>
    <property type="molecule type" value="Genomic_DNA"/>
</dbReference>
<sequence>MPERMICMFRLDDPGASNGFIRSSALPLMSQSQGLSKGSRHRRRWQKRSIPRWRGRRPQQSPGVPFPAEDI</sequence>
<feature type="non-terminal residue" evidence="2">
    <location>
        <position position="71"/>
    </location>
</feature>
<evidence type="ECO:0000256" key="1">
    <source>
        <dbReference type="SAM" id="MobiDB-lite"/>
    </source>
</evidence>
<name>A0A7T8JXK4_CALRO</name>
<reference evidence="3" key="1">
    <citation type="submission" date="2021-01" db="EMBL/GenBank/DDBJ databases">
        <title>Caligus Genome Assembly.</title>
        <authorList>
            <person name="Gallardo-Escarate C."/>
        </authorList>
    </citation>
    <scope>NUCLEOTIDE SEQUENCE [LARGE SCALE GENOMIC DNA]</scope>
</reference>
<gene>
    <name evidence="2" type="ORF">FKW44_019698</name>
</gene>
<accession>A0A7T8JXK4</accession>
<dbReference type="Proteomes" id="UP000595437">
    <property type="component" value="Chromosome 14"/>
</dbReference>
<evidence type="ECO:0000313" key="2">
    <source>
        <dbReference type="EMBL" id="QQP38967.1"/>
    </source>
</evidence>
<organism evidence="2 3">
    <name type="scientific">Caligus rogercresseyi</name>
    <name type="common">Sea louse</name>
    <dbReference type="NCBI Taxonomy" id="217165"/>
    <lineage>
        <taxon>Eukaryota</taxon>
        <taxon>Metazoa</taxon>
        <taxon>Ecdysozoa</taxon>
        <taxon>Arthropoda</taxon>
        <taxon>Crustacea</taxon>
        <taxon>Multicrustacea</taxon>
        <taxon>Hexanauplia</taxon>
        <taxon>Copepoda</taxon>
        <taxon>Siphonostomatoida</taxon>
        <taxon>Caligidae</taxon>
        <taxon>Caligus</taxon>
    </lineage>
</organism>
<protein>
    <submittedName>
        <fullName evidence="2">Kelchlike family member 2</fullName>
    </submittedName>
</protein>